<evidence type="ECO:0000313" key="4">
    <source>
        <dbReference type="Proteomes" id="UP000215086"/>
    </source>
</evidence>
<accession>A0A286RFP7</accession>
<dbReference type="InterPro" id="IPR051686">
    <property type="entry name" value="Lipoprotein_DolP"/>
</dbReference>
<feature type="signal peptide" evidence="1">
    <location>
        <begin position="1"/>
        <end position="23"/>
    </location>
</feature>
<evidence type="ECO:0000256" key="1">
    <source>
        <dbReference type="SAM" id="SignalP"/>
    </source>
</evidence>
<keyword evidence="1" id="KW-0732">Signal</keyword>
<dbReference type="RefSeq" id="WP_095415012.1">
    <property type="nucleotide sequence ID" value="NZ_CP018477.1"/>
</dbReference>
<proteinExistence type="predicted"/>
<dbReference type="InterPro" id="IPR007055">
    <property type="entry name" value="BON_dom"/>
</dbReference>
<dbReference type="KEGG" id="ttf:THTE_2178"/>
<feature type="chain" id="PRO_5012922484" description="BON domain-containing protein" evidence="1">
    <location>
        <begin position="24"/>
        <end position="326"/>
    </location>
</feature>
<protein>
    <recommendedName>
        <fullName evidence="2">BON domain-containing protein</fullName>
    </recommendedName>
</protein>
<reference evidence="3 4" key="1">
    <citation type="journal article" name="Front. Microbiol.">
        <title>Sugar Metabolism of the First Thermophilic Planctomycete Thermogutta terrifontis: Comparative Genomic and Transcriptomic Approaches.</title>
        <authorList>
            <person name="Elcheninov A.G."/>
            <person name="Menzel P."/>
            <person name="Gudbergsdottir S.R."/>
            <person name="Slesarev A.I."/>
            <person name="Kadnikov V.V."/>
            <person name="Krogh A."/>
            <person name="Bonch-Osmolovskaya E.A."/>
            <person name="Peng X."/>
            <person name="Kublanov I.V."/>
        </authorList>
    </citation>
    <scope>NUCLEOTIDE SEQUENCE [LARGE SCALE GENOMIC DNA]</scope>
    <source>
        <strain evidence="3 4">R1</strain>
    </source>
</reference>
<dbReference type="Gene3D" id="3.30.1340.30">
    <property type="match status" value="1"/>
</dbReference>
<dbReference type="SMART" id="SM00749">
    <property type="entry name" value="BON"/>
    <property type="match status" value="1"/>
</dbReference>
<sequence>MRGHSFTWIAAAFMVFAPQLVLAGNQELAQEIASALKNSGQLKGYKIGVRCQDGTVWLRGTVADPEQRAIAERLASQVQGVKTVINELLVESGAPAEQLGLQPVTAAVAPERVTSPIGGLQGSDRPMAAPALAGKVQKADPVPSVFANQPVRPTAATAVSEGPAFAAPEIPALEPPVEATPASATVATESAPRPIRPLPIAYAQAQEPTPVAPATQASPAAPLGRPLPMYAGQVGAAAPARYDQPNMPNYAWPSYAAYPNYAAVTYPKQYSATAWPYIGPFYPYPQVPLGWRKVTLEWHDGWWFLDFDDGSTKGPFSGLFRAITGH</sequence>
<keyword evidence="4" id="KW-1185">Reference proteome</keyword>
<dbReference type="PANTHER" id="PTHR34606:SF15">
    <property type="entry name" value="BON DOMAIN-CONTAINING PROTEIN"/>
    <property type="match status" value="1"/>
</dbReference>
<evidence type="ECO:0000259" key="2">
    <source>
        <dbReference type="PROSITE" id="PS50914"/>
    </source>
</evidence>
<name>A0A286RFP7_9BACT</name>
<dbReference type="AlphaFoldDB" id="A0A286RFP7"/>
<evidence type="ECO:0000313" key="3">
    <source>
        <dbReference type="EMBL" id="ASV74780.1"/>
    </source>
</evidence>
<dbReference type="EMBL" id="CP018477">
    <property type="protein sequence ID" value="ASV74780.1"/>
    <property type="molecule type" value="Genomic_DNA"/>
</dbReference>
<dbReference type="PANTHER" id="PTHR34606">
    <property type="entry name" value="BON DOMAIN-CONTAINING PROTEIN"/>
    <property type="match status" value="1"/>
</dbReference>
<dbReference type="Pfam" id="PF04972">
    <property type="entry name" value="BON"/>
    <property type="match status" value="1"/>
</dbReference>
<gene>
    <name evidence="3" type="ORF">THTE_2178</name>
</gene>
<dbReference type="Proteomes" id="UP000215086">
    <property type="component" value="Chromosome"/>
</dbReference>
<dbReference type="InterPro" id="IPR014004">
    <property type="entry name" value="Transpt-assoc_nodulatn_dom_bac"/>
</dbReference>
<feature type="domain" description="BON" evidence="2">
    <location>
        <begin position="24"/>
        <end position="92"/>
    </location>
</feature>
<dbReference type="OrthoDB" id="282501at2"/>
<organism evidence="3 4">
    <name type="scientific">Thermogutta terrifontis</name>
    <dbReference type="NCBI Taxonomy" id="1331910"/>
    <lineage>
        <taxon>Bacteria</taxon>
        <taxon>Pseudomonadati</taxon>
        <taxon>Planctomycetota</taxon>
        <taxon>Planctomycetia</taxon>
        <taxon>Pirellulales</taxon>
        <taxon>Thermoguttaceae</taxon>
        <taxon>Thermogutta</taxon>
    </lineage>
</organism>
<dbReference type="PROSITE" id="PS50914">
    <property type="entry name" value="BON"/>
    <property type="match status" value="1"/>
</dbReference>